<feature type="region of interest" description="Disordered" evidence="1">
    <location>
        <begin position="1"/>
        <end position="40"/>
    </location>
</feature>
<proteinExistence type="predicted"/>
<dbReference type="Proteomes" id="UP001596407">
    <property type="component" value="Unassembled WGS sequence"/>
</dbReference>
<keyword evidence="3" id="KW-1185">Reference proteome</keyword>
<feature type="compositionally biased region" description="Basic and acidic residues" evidence="1">
    <location>
        <begin position="1"/>
        <end position="13"/>
    </location>
</feature>
<feature type="compositionally biased region" description="Basic and acidic residues" evidence="1">
    <location>
        <begin position="118"/>
        <end position="133"/>
    </location>
</feature>
<dbReference type="AlphaFoldDB" id="A0ABD5WK68"/>
<organism evidence="2 3">
    <name type="scientific">Halorussus caseinilyticus</name>
    <dbReference type="NCBI Taxonomy" id="3034025"/>
    <lineage>
        <taxon>Archaea</taxon>
        <taxon>Methanobacteriati</taxon>
        <taxon>Methanobacteriota</taxon>
        <taxon>Stenosarchaea group</taxon>
        <taxon>Halobacteria</taxon>
        <taxon>Halobacteriales</taxon>
        <taxon>Haladaptataceae</taxon>
        <taxon>Halorussus</taxon>
    </lineage>
</organism>
<gene>
    <name evidence="2" type="ORF">ACFQJ6_13305</name>
</gene>
<dbReference type="EMBL" id="JBHSZH010000005">
    <property type="protein sequence ID" value="MFC7080936.1"/>
    <property type="molecule type" value="Genomic_DNA"/>
</dbReference>
<name>A0ABD5WK68_9EURY</name>
<feature type="compositionally biased region" description="Low complexity" evidence="1">
    <location>
        <begin position="93"/>
        <end position="117"/>
    </location>
</feature>
<evidence type="ECO:0000256" key="1">
    <source>
        <dbReference type="SAM" id="MobiDB-lite"/>
    </source>
</evidence>
<evidence type="ECO:0008006" key="4">
    <source>
        <dbReference type="Google" id="ProtNLM"/>
    </source>
</evidence>
<evidence type="ECO:0000313" key="2">
    <source>
        <dbReference type="EMBL" id="MFC7080936.1"/>
    </source>
</evidence>
<dbReference type="RefSeq" id="WP_382209894.1">
    <property type="nucleotide sequence ID" value="NZ_JBHSZH010000005.1"/>
</dbReference>
<accession>A0ABD5WK68</accession>
<reference evidence="2 3" key="1">
    <citation type="journal article" date="2019" name="Int. J. Syst. Evol. Microbiol.">
        <title>The Global Catalogue of Microorganisms (GCM) 10K type strain sequencing project: providing services to taxonomists for standard genome sequencing and annotation.</title>
        <authorList>
            <consortium name="The Broad Institute Genomics Platform"/>
            <consortium name="The Broad Institute Genome Sequencing Center for Infectious Disease"/>
            <person name="Wu L."/>
            <person name="Ma J."/>
        </authorList>
    </citation>
    <scope>NUCLEOTIDE SEQUENCE [LARGE SCALE GENOMIC DNA]</scope>
    <source>
        <strain evidence="2 3">DT72</strain>
    </source>
</reference>
<comment type="caution">
    <text evidence="2">The sequence shown here is derived from an EMBL/GenBank/DDBJ whole genome shotgun (WGS) entry which is preliminary data.</text>
</comment>
<evidence type="ECO:0000313" key="3">
    <source>
        <dbReference type="Proteomes" id="UP001596407"/>
    </source>
</evidence>
<sequence>MADNGGDDRKSDEGTCTDSDDSAGASNDSPETDQPTPGVSLSLDATLELLAHSDRRAILDYLLDAEDSTATVGELADYLVAKKPNGRANNPVTTTFSRRSTTSTSRNWRTRASWTTTPERRKFGTGEATDSKRGTSASRAGKTLSPARSPR</sequence>
<protein>
    <recommendedName>
        <fullName evidence="4">ArsR family transcriptional regulator</fullName>
    </recommendedName>
</protein>
<feature type="region of interest" description="Disordered" evidence="1">
    <location>
        <begin position="84"/>
        <end position="151"/>
    </location>
</feature>